<keyword evidence="1" id="KW-0472">Membrane</keyword>
<evidence type="ECO:0000256" key="1">
    <source>
        <dbReference type="SAM" id="Phobius"/>
    </source>
</evidence>
<keyword evidence="1" id="KW-1133">Transmembrane helix</keyword>
<dbReference type="Proteomes" id="UP000216101">
    <property type="component" value="Unassembled WGS sequence"/>
</dbReference>
<organism evidence="2 3">
    <name type="scientific">Cellvibrio mixtus</name>
    <dbReference type="NCBI Taxonomy" id="39650"/>
    <lineage>
        <taxon>Bacteria</taxon>
        <taxon>Pseudomonadati</taxon>
        <taxon>Pseudomonadota</taxon>
        <taxon>Gammaproteobacteria</taxon>
        <taxon>Cellvibrionales</taxon>
        <taxon>Cellvibrionaceae</taxon>
        <taxon>Cellvibrio</taxon>
    </lineage>
</organism>
<keyword evidence="1" id="KW-0812">Transmembrane</keyword>
<evidence type="ECO:0000313" key="3">
    <source>
        <dbReference type="Proteomes" id="UP000216101"/>
    </source>
</evidence>
<keyword evidence="3" id="KW-1185">Reference proteome</keyword>
<dbReference type="RefSeq" id="WP_094986357.1">
    <property type="nucleotide sequence ID" value="NZ_NHNI01000004.1"/>
</dbReference>
<comment type="caution">
    <text evidence="2">The sequence shown here is derived from an EMBL/GenBank/DDBJ whole genome shotgun (WGS) entry which is preliminary data.</text>
</comment>
<reference evidence="3" key="1">
    <citation type="submission" date="2017-05" db="EMBL/GenBank/DDBJ databases">
        <authorList>
            <person name="Barney B.M."/>
        </authorList>
    </citation>
    <scope>NUCLEOTIDE SEQUENCE [LARGE SCALE GENOMIC DNA]</scope>
    <source>
        <strain evidence="3">PSBB022</strain>
    </source>
</reference>
<evidence type="ECO:0000313" key="2">
    <source>
        <dbReference type="EMBL" id="OZY83739.1"/>
    </source>
</evidence>
<feature type="transmembrane region" description="Helical" evidence="1">
    <location>
        <begin position="85"/>
        <end position="106"/>
    </location>
</feature>
<feature type="transmembrane region" description="Helical" evidence="1">
    <location>
        <begin position="54"/>
        <end position="78"/>
    </location>
</feature>
<gene>
    <name evidence="2" type="ORF">CBP51_20330</name>
</gene>
<feature type="transmembrane region" description="Helical" evidence="1">
    <location>
        <begin position="118"/>
        <end position="140"/>
    </location>
</feature>
<accession>A0A266Q2Z8</accession>
<dbReference type="AlphaFoldDB" id="A0A266Q2Z8"/>
<sequence length="145" mass="16163">MNIKVKSVLAGAVLGAIVFYVAAYFILGYTAAIVLPGSIADWAKENSMRFPVLFLWDLLVVQLLGIGVLSAIAVYLFLRMTSLHWLYVAIGFVVADMIPLYTYLLSPPVLENLSVANFIWFLPHFIVVFLCVFIAARLAVKHRNI</sequence>
<proteinExistence type="predicted"/>
<dbReference type="EMBL" id="NHNI01000004">
    <property type="protein sequence ID" value="OZY83739.1"/>
    <property type="molecule type" value="Genomic_DNA"/>
</dbReference>
<feature type="transmembrane region" description="Helical" evidence="1">
    <location>
        <begin position="12"/>
        <end position="34"/>
    </location>
</feature>
<name>A0A266Q2Z8_9GAMM</name>
<protein>
    <submittedName>
        <fullName evidence="2">Uncharacterized protein</fullName>
    </submittedName>
</protein>